<organism evidence="2 3">
    <name type="scientific">Romanomermis culicivorax</name>
    <name type="common">Nematode worm</name>
    <dbReference type="NCBI Taxonomy" id="13658"/>
    <lineage>
        <taxon>Eukaryota</taxon>
        <taxon>Metazoa</taxon>
        <taxon>Ecdysozoa</taxon>
        <taxon>Nematoda</taxon>
        <taxon>Enoplea</taxon>
        <taxon>Dorylaimia</taxon>
        <taxon>Mermithida</taxon>
        <taxon>Mermithoidea</taxon>
        <taxon>Mermithidae</taxon>
        <taxon>Romanomermis</taxon>
    </lineage>
</organism>
<evidence type="ECO:0000313" key="3">
    <source>
        <dbReference type="WBParaSite" id="nRc.2.0.1.t44952-RA"/>
    </source>
</evidence>
<name>A0A915L382_ROMCU</name>
<evidence type="ECO:0000313" key="2">
    <source>
        <dbReference type="Proteomes" id="UP000887565"/>
    </source>
</evidence>
<dbReference type="AlphaFoldDB" id="A0A915L382"/>
<reference evidence="3" key="1">
    <citation type="submission" date="2022-11" db="UniProtKB">
        <authorList>
            <consortium name="WormBaseParasite"/>
        </authorList>
    </citation>
    <scope>IDENTIFICATION</scope>
</reference>
<sequence>MGMILKLWESQEIKLKSEDQIWESQRLDTNSRFTQIYPEDSVGGPESSSPANLMDAITTGSMARELEKKDQAQVQRDGNWEQVKENETKKGK</sequence>
<protein>
    <submittedName>
        <fullName evidence="3">Uncharacterized protein</fullName>
    </submittedName>
</protein>
<feature type="compositionally biased region" description="Basic and acidic residues" evidence="1">
    <location>
        <begin position="78"/>
        <end position="92"/>
    </location>
</feature>
<feature type="region of interest" description="Disordered" evidence="1">
    <location>
        <begin position="66"/>
        <end position="92"/>
    </location>
</feature>
<evidence type="ECO:0000256" key="1">
    <source>
        <dbReference type="SAM" id="MobiDB-lite"/>
    </source>
</evidence>
<dbReference type="WBParaSite" id="nRc.2.0.1.t44952-RA">
    <property type="protein sequence ID" value="nRc.2.0.1.t44952-RA"/>
    <property type="gene ID" value="nRc.2.0.1.g44952"/>
</dbReference>
<dbReference type="Proteomes" id="UP000887565">
    <property type="component" value="Unplaced"/>
</dbReference>
<proteinExistence type="predicted"/>
<keyword evidence="2" id="KW-1185">Reference proteome</keyword>
<accession>A0A915L382</accession>